<evidence type="ECO:0000313" key="6">
    <source>
        <dbReference type="EMBL" id="MFC7316918.1"/>
    </source>
</evidence>
<evidence type="ECO:0000313" key="7">
    <source>
        <dbReference type="Proteomes" id="UP001596547"/>
    </source>
</evidence>
<sequence length="234" mass="24524">MTTYAPGGTLAHRLDPRTKLAVQAGFAAAAVAHTTPRGLAICTAVAAVALGAARLSPLSALSDLRALLPFLVLAPLVQGLALGPPWFVPSDAYAPALASYRVLLVVLVSAAYVRTTPVRESQAAVQWLVPGKPGRVLALGVGLVFRHVAVLRGDLRRSRRAMDARLGGERPLADRIRLLATAGLARSLGRTDALSLAMRARCLSWNPTLPPLSLGPRDAPVLALACGLFTWAIV</sequence>
<dbReference type="GeneID" id="79316429"/>
<accession>A0ABD6AA71</accession>
<evidence type="ECO:0000256" key="4">
    <source>
        <dbReference type="ARBA" id="ARBA00022989"/>
    </source>
</evidence>
<evidence type="ECO:0000256" key="3">
    <source>
        <dbReference type="ARBA" id="ARBA00022692"/>
    </source>
</evidence>
<dbReference type="InterPro" id="IPR051611">
    <property type="entry name" value="ECF_transporter_component"/>
</dbReference>
<gene>
    <name evidence="6" type="ORF">ACFQPE_08935</name>
</gene>
<dbReference type="RefSeq" id="WP_276303823.1">
    <property type="nucleotide sequence ID" value="NZ_CP119992.1"/>
</dbReference>
<evidence type="ECO:0000256" key="5">
    <source>
        <dbReference type="ARBA" id="ARBA00023136"/>
    </source>
</evidence>
<reference evidence="6 7" key="1">
    <citation type="journal article" date="2019" name="Int. J. Syst. Evol. Microbiol.">
        <title>The Global Catalogue of Microorganisms (GCM) 10K type strain sequencing project: providing services to taxonomists for standard genome sequencing and annotation.</title>
        <authorList>
            <consortium name="The Broad Institute Genomics Platform"/>
            <consortium name="The Broad Institute Genome Sequencing Center for Infectious Disease"/>
            <person name="Wu L."/>
            <person name="Ma J."/>
        </authorList>
    </citation>
    <scope>NUCLEOTIDE SEQUENCE [LARGE SCALE GENOMIC DNA]</scope>
    <source>
        <strain evidence="6 7">PSR21</strain>
    </source>
</reference>
<evidence type="ECO:0000256" key="1">
    <source>
        <dbReference type="ARBA" id="ARBA00004141"/>
    </source>
</evidence>
<evidence type="ECO:0000256" key="2">
    <source>
        <dbReference type="ARBA" id="ARBA00022475"/>
    </source>
</evidence>
<dbReference type="Proteomes" id="UP001596547">
    <property type="component" value="Unassembled WGS sequence"/>
</dbReference>
<keyword evidence="2" id="KW-1003">Cell membrane</keyword>
<comment type="subcellular location">
    <subcellularLocation>
        <location evidence="1">Membrane</location>
        <topology evidence="1">Multi-pass membrane protein</topology>
    </subcellularLocation>
</comment>
<dbReference type="PANTHER" id="PTHR34857">
    <property type="entry name" value="SLL0384 PROTEIN"/>
    <property type="match status" value="1"/>
</dbReference>
<dbReference type="Pfam" id="PF02361">
    <property type="entry name" value="CbiQ"/>
    <property type="match status" value="1"/>
</dbReference>
<dbReference type="CDD" id="cd16914">
    <property type="entry name" value="EcfT"/>
    <property type="match status" value="1"/>
</dbReference>
<name>A0ABD6AA71_9EURY</name>
<comment type="caution">
    <text evidence="6">The sequence shown here is derived from an EMBL/GenBank/DDBJ whole genome shotgun (WGS) entry which is preliminary data.</text>
</comment>
<keyword evidence="4" id="KW-1133">Transmembrane helix</keyword>
<keyword evidence="5" id="KW-0472">Membrane</keyword>
<organism evidence="6 7">
    <name type="scientific">Halomarina halobia</name>
    <dbReference type="NCBI Taxonomy" id="3033386"/>
    <lineage>
        <taxon>Archaea</taxon>
        <taxon>Methanobacteriati</taxon>
        <taxon>Methanobacteriota</taxon>
        <taxon>Stenosarchaea group</taxon>
        <taxon>Halobacteria</taxon>
        <taxon>Halobacteriales</taxon>
        <taxon>Natronomonadaceae</taxon>
        <taxon>Halomarina</taxon>
    </lineage>
</organism>
<protein>
    <submittedName>
        <fullName evidence="6">Energy-coupling factor transporter transmembrane component T family protein</fullName>
    </submittedName>
</protein>
<keyword evidence="3 6" id="KW-0812">Transmembrane</keyword>
<dbReference type="InterPro" id="IPR003339">
    <property type="entry name" value="ABC/ECF_trnsptr_transmembrane"/>
</dbReference>
<dbReference type="AlphaFoldDB" id="A0ABD6AA71"/>
<proteinExistence type="predicted"/>
<dbReference type="PANTHER" id="PTHR34857:SF2">
    <property type="entry name" value="SLL0384 PROTEIN"/>
    <property type="match status" value="1"/>
</dbReference>
<keyword evidence="7" id="KW-1185">Reference proteome</keyword>
<dbReference type="GO" id="GO:0005886">
    <property type="term" value="C:plasma membrane"/>
    <property type="evidence" value="ECO:0007669"/>
    <property type="project" value="UniProtKB-ARBA"/>
</dbReference>
<dbReference type="EMBL" id="JBHTBF010000002">
    <property type="protein sequence ID" value="MFC7316918.1"/>
    <property type="molecule type" value="Genomic_DNA"/>
</dbReference>